<dbReference type="PANTHER" id="PTHR31793:SF37">
    <property type="entry name" value="ACYL-COA THIOESTER HYDROLASE YBGC"/>
    <property type="match status" value="1"/>
</dbReference>
<dbReference type="InterPro" id="IPR029069">
    <property type="entry name" value="HotDog_dom_sf"/>
</dbReference>
<protein>
    <submittedName>
        <fullName evidence="2">4-hydroxybenzoyl-CoA thioesterase</fullName>
    </submittedName>
</protein>
<dbReference type="EMBL" id="FNYO01000014">
    <property type="protein sequence ID" value="SEI66798.1"/>
    <property type="molecule type" value="Genomic_DNA"/>
</dbReference>
<accession>A0A1H6SFP0</accession>
<evidence type="ECO:0000313" key="2">
    <source>
        <dbReference type="EMBL" id="SEI66798.1"/>
    </source>
</evidence>
<dbReference type="Proteomes" id="UP000199005">
    <property type="component" value="Unassembled WGS sequence"/>
</dbReference>
<dbReference type="PANTHER" id="PTHR31793">
    <property type="entry name" value="4-HYDROXYBENZOYL-COA THIOESTERASE FAMILY MEMBER"/>
    <property type="match status" value="1"/>
</dbReference>
<gene>
    <name evidence="2" type="ORF">SAMN04244579_01591</name>
</gene>
<reference evidence="2 3" key="1">
    <citation type="submission" date="2016-10" db="EMBL/GenBank/DDBJ databases">
        <authorList>
            <person name="de Groot N.N."/>
        </authorList>
    </citation>
    <scope>NUCLEOTIDE SEQUENCE [LARGE SCALE GENOMIC DNA]</scope>
    <source>
        <strain evidence="2 3">DSM 1041</strain>
    </source>
</reference>
<evidence type="ECO:0000256" key="1">
    <source>
        <dbReference type="ARBA" id="ARBA00022801"/>
    </source>
</evidence>
<proteinExistence type="predicted"/>
<sequence length="137" mass="15479">MRNVYEVRIAWGDCDPAGIVFYPNYFSWFNAATDALFASVGLPLEQAMARHGIVGWPMVDTRASFRLPSRFGEVLRIESHLQAFQRSSFEVRHRACKADGTLAVEARDIRVWTSSERGTLSGLRIPDEVRELFVLGS</sequence>
<dbReference type="CDD" id="cd00586">
    <property type="entry name" value="4HBT"/>
    <property type="match status" value="1"/>
</dbReference>
<dbReference type="RefSeq" id="WP_090898516.1">
    <property type="nucleotide sequence ID" value="NZ_FNYO01000014.1"/>
</dbReference>
<dbReference type="InterPro" id="IPR050563">
    <property type="entry name" value="4-hydroxybenzoyl-CoA_TE"/>
</dbReference>
<dbReference type="Pfam" id="PF13279">
    <property type="entry name" value="4HBT_2"/>
    <property type="match status" value="1"/>
</dbReference>
<keyword evidence="1" id="KW-0378">Hydrolase</keyword>
<dbReference type="AlphaFoldDB" id="A0A1H6SFP0"/>
<name>A0A1H6SFP0_9GAMM</name>
<dbReference type="SUPFAM" id="SSF54637">
    <property type="entry name" value="Thioesterase/thiol ester dehydrase-isomerase"/>
    <property type="match status" value="1"/>
</dbReference>
<dbReference type="Gene3D" id="3.10.129.10">
    <property type="entry name" value="Hotdog Thioesterase"/>
    <property type="match status" value="1"/>
</dbReference>
<dbReference type="GO" id="GO:0047617">
    <property type="term" value="F:fatty acyl-CoA hydrolase activity"/>
    <property type="evidence" value="ECO:0007669"/>
    <property type="project" value="TreeGrafter"/>
</dbReference>
<dbReference type="STRING" id="170623.SAMN04244579_01591"/>
<organism evidence="2 3">
    <name type="scientific">Azotobacter beijerinckii</name>
    <dbReference type="NCBI Taxonomy" id="170623"/>
    <lineage>
        <taxon>Bacteria</taxon>
        <taxon>Pseudomonadati</taxon>
        <taxon>Pseudomonadota</taxon>
        <taxon>Gammaproteobacteria</taxon>
        <taxon>Pseudomonadales</taxon>
        <taxon>Pseudomonadaceae</taxon>
        <taxon>Azotobacter</taxon>
    </lineage>
</organism>
<evidence type="ECO:0000313" key="3">
    <source>
        <dbReference type="Proteomes" id="UP000199005"/>
    </source>
</evidence>